<dbReference type="SUPFAM" id="SSF53178">
    <property type="entry name" value="Peptidyl-tRNA hydrolase-like"/>
    <property type="match status" value="1"/>
</dbReference>
<dbReference type="PANTHER" id="PTHR17224">
    <property type="entry name" value="PEPTIDYL-TRNA HYDROLASE"/>
    <property type="match status" value="1"/>
</dbReference>
<dbReference type="PANTHER" id="PTHR17224:SF1">
    <property type="entry name" value="PEPTIDYL-TRNA HYDROLASE"/>
    <property type="match status" value="1"/>
</dbReference>
<dbReference type="CDD" id="cd00462">
    <property type="entry name" value="PTH"/>
    <property type="match status" value="1"/>
</dbReference>
<evidence type="ECO:0000256" key="6">
    <source>
        <dbReference type="ARBA" id="ARBA00050038"/>
    </source>
</evidence>
<dbReference type="RefSeq" id="WP_089903414.1">
    <property type="nucleotide sequence ID" value="NZ_FOJG01000002.1"/>
</dbReference>
<evidence type="ECO:0000256" key="5">
    <source>
        <dbReference type="ARBA" id="ARBA00038063"/>
    </source>
</evidence>
<evidence type="ECO:0000313" key="10">
    <source>
        <dbReference type="EMBL" id="SEW55972.1"/>
    </source>
</evidence>
<dbReference type="HAMAP" id="MF_00083">
    <property type="entry name" value="Pept_tRNA_hydro_bact"/>
    <property type="match status" value="1"/>
</dbReference>
<keyword evidence="7" id="KW-0963">Cytoplasm</keyword>
<evidence type="ECO:0000256" key="3">
    <source>
        <dbReference type="ARBA" id="ARBA00022801"/>
    </source>
</evidence>
<dbReference type="EMBL" id="FOJG01000002">
    <property type="protein sequence ID" value="SEW55972.1"/>
    <property type="molecule type" value="Genomic_DNA"/>
</dbReference>
<protein>
    <recommendedName>
        <fullName evidence="6 7">Peptidyl-tRNA hydrolase</fullName>
        <shortName evidence="7">Pth</shortName>
        <ecNumber evidence="1 7">3.1.1.29</ecNumber>
    </recommendedName>
</protein>
<dbReference type="GO" id="GO:0004045">
    <property type="term" value="F:peptidyl-tRNA hydrolase activity"/>
    <property type="evidence" value="ECO:0007669"/>
    <property type="project" value="UniProtKB-UniRule"/>
</dbReference>
<keyword evidence="11" id="KW-1185">Reference proteome</keyword>
<keyword evidence="4 7" id="KW-0694">RNA-binding</keyword>
<sequence length="193" mass="21910">MKYLIAGLGNIGDEYKHTRHNIGFDVVDDFASRHKASFRNDRLADVAEVKWKGKTFIVIKPTTYMNLSGRAIKYWMDKEKIPVENLLVILDDLALPLDVLRLRPGGSDAGHNGLKSIQELLGTNQYPRLRFGVGNNYPKGRQVEFVLSKWKNTEEPVVEEKIWKCSDIIESFASIGIARTMNDSNKLTFPSVK</sequence>
<comment type="similarity">
    <text evidence="5 7 9">Belongs to the PTH family.</text>
</comment>
<feature type="binding site" evidence="7">
    <location>
        <position position="64"/>
    </location>
    <ligand>
        <name>tRNA</name>
        <dbReference type="ChEBI" id="CHEBI:17843"/>
    </ligand>
</feature>
<dbReference type="InterPro" id="IPR036416">
    <property type="entry name" value="Pept_tRNA_hydro_sf"/>
</dbReference>
<feature type="binding site" evidence="7">
    <location>
        <position position="112"/>
    </location>
    <ligand>
        <name>tRNA</name>
        <dbReference type="ChEBI" id="CHEBI:17843"/>
    </ligand>
</feature>
<dbReference type="Pfam" id="PF01195">
    <property type="entry name" value="Pept_tRNA_hydro"/>
    <property type="match status" value="1"/>
</dbReference>
<evidence type="ECO:0000256" key="9">
    <source>
        <dbReference type="RuleBase" id="RU004320"/>
    </source>
</evidence>
<feature type="binding site" evidence="7">
    <location>
        <position position="15"/>
    </location>
    <ligand>
        <name>tRNA</name>
        <dbReference type="ChEBI" id="CHEBI:17843"/>
    </ligand>
</feature>
<dbReference type="FunFam" id="3.40.50.1470:FF:000001">
    <property type="entry name" value="Peptidyl-tRNA hydrolase"/>
    <property type="match status" value="1"/>
</dbReference>
<dbReference type="InterPro" id="IPR001328">
    <property type="entry name" value="Pept_tRNA_hydro"/>
</dbReference>
<feature type="site" description="Discriminates between blocked and unblocked aminoacyl-tRNA" evidence="7">
    <location>
        <position position="10"/>
    </location>
</feature>
<accession>A0A1I0SDA0</accession>
<dbReference type="STRING" id="29529.SAMN04488122_6528"/>
<evidence type="ECO:0000256" key="8">
    <source>
        <dbReference type="RuleBase" id="RU000673"/>
    </source>
</evidence>
<dbReference type="InterPro" id="IPR018171">
    <property type="entry name" value="Pept_tRNA_hydro_CS"/>
</dbReference>
<proteinExistence type="inferred from homology"/>
<dbReference type="GO" id="GO:0006515">
    <property type="term" value="P:protein quality control for misfolded or incompletely synthesized proteins"/>
    <property type="evidence" value="ECO:0007669"/>
    <property type="project" value="UniProtKB-UniRule"/>
</dbReference>
<evidence type="ECO:0000256" key="1">
    <source>
        <dbReference type="ARBA" id="ARBA00013260"/>
    </source>
</evidence>
<feature type="site" description="Stabilizes the basic form of H active site to accept a proton" evidence="7">
    <location>
        <position position="91"/>
    </location>
</feature>
<dbReference type="Gene3D" id="3.40.50.1470">
    <property type="entry name" value="Peptidyl-tRNA hydrolase"/>
    <property type="match status" value="1"/>
</dbReference>
<evidence type="ECO:0000256" key="7">
    <source>
        <dbReference type="HAMAP-Rule" id="MF_00083"/>
    </source>
</evidence>
<dbReference type="GO" id="GO:0000049">
    <property type="term" value="F:tRNA binding"/>
    <property type="evidence" value="ECO:0007669"/>
    <property type="project" value="UniProtKB-UniRule"/>
</dbReference>
<evidence type="ECO:0000256" key="4">
    <source>
        <dbReference type="ARBA" id="ARBA00022884"/>
    </source>
</evidence>
<comment type="subcellular location">
    <subcellularLocation>
        <location evidence="7">Cytoplasm</location>
    </subcellularLocation>
</comment>
<reference evidence="11" key="1">
    <citation type="submission" date="2016-10" db="EMBL/GenBank/DDBJ databases">
        <authorList>
            <person name="Varghese N."/>
            <person name="Submissions S."/>
        </authorList>
    </citation>
    <scope>NUCLEOTIDE SEQUENCE [LARGE SCALE GENOMIC DNA]</scope>
    <source>
        <strain evidence="11">DSM 3695</strain>
    </source>
</reference>
<dbReference type="PROSITE" id="PS01196">
    <property type="entry name" value="PEPT_TRNA_HYDROL_2"/>
    <property type="match status" value="1"/>
</dbReference>
<dbReference type="Proteomes" id="UP000199310">
    <property type="component" value="Unassembled WGS sequence"/>
</dbReference>
<keyword evidence="2 7" id="KW-0820">tRNA-binding</keyword>
<organism evidence="10 11">
    <name type="scientific">Chitinophaga arvensicola</name>
    <dbReference type="NCBI Taxonomy" id="29529"/>
    <lineage>
        <taxon>Bacteria</taxon>
        <taxon>Pseudomonadati</taxon>
        <taxon>Bacteroidota</taxon>
        <taxon>Chitinophagia</taxon>
        <taxon>Chitinophagales</taxon>
        <taxon>Chitinophagaceae</taxon>
        <taxon>Chitinophaga</taxon>
    </lineage>
</organism>
<dbReference type="NCBIfam" id="TIGR00447">
    <property type="entry name" value="pth"/>
    <property type="match status" value="1"/>
</dbReference>
<gene>
    <name evidence="7" type="primary">pth</name>
    <name evidence="10" type="ORF">SAMN04488122_6528</name>
</gene>
<name>A0A1I0SDA0_9BACT</name>
<dbReference type="GO" id="GO:0072344">
    <property type="term" value="P:rescue of stalled ribosome"/>
    <property type="evidence" value="ECO:0007669"/>
    <property type="project" value="UniProtKB-UniRule"/>
</dbReference>
<comment type="subunit">
    <text evidence="7">Monomer.</text>
</comment>
<keyword evidence="3 7" id="KW-0378">Hydrolase</keyword>
<feature type="binding site" evidence="7">
    <location>
        <position position="66"/>
    </location>
    <ligand>
        <name>tRNA</name>
        <dbReference type="ChEBI" id="CHEBI:17843"/>
    </ligand>
</feature>
<dbReference type="AlphaFoldDB" id="A0A1I0SDA0"/>
<feature type="active site" description="Proton acceptor" evidence="7">
    <location>
        <position position="20"/>
    </location>
</feature>
<dbReference type="GO" id="GO:0005737">
    <property type="term" value="C:cytoplasm"/>
    <property type="evidence" value="ECO:0007669"/>
    <property type="project" value="UniProtKB-SubCell"/>
</dbReference>
<dbReference type="OrthoDB" id="9800507at2"/>
<comment type="function">
    <text evidence="7">Catalyzes the release of premature peptidyl moieties from peptidyl-tRNA molecules trapped in stalled 50S ribosomal subunits, and thus maintains levels of free tRNAs and 50S ribosomes.</text>
</comment>
<comment type="catalytic activity">
    <reaction evidence="7 8">
        <text>an N-acyl-L-alpha-aminoacyl-tRNA + H2O = an N-acyl-L-amino acid + a tRNA + H(+)</text>
        <dbReference type="Rhea" id="RHEA:54448"/>
        <dbReference type="Rhea" id="RHEA-COMP:10123"/>
        <dbReference type="Rhea" id="RHEA-COMP:13883"/>
        <dbReference type="ChEBI" id="CHEBI:15377"/>
        <dbReference type="ChEBI" id="CHEBI:15378"/>
        <dbReference type="ChEBI" id="CHEBI:59874"/>
        <dbReference type="ChEBI" id="CHEBI:78442"/>
        <dbReference type="ChEBI" id="CHEBI:138191"/>
        <dbReference type="EC" id="3.1.1.29"/>
    </reaction>
</comment>
<evidence type="ECO:0000256" key="2">
    <source>
        <dbReference type="ARBA" id="ARBA00022555"/>
    </source>
</evidence>
<dbReference type="PROSITE" id="PS01195">
    <property type="entry name" value="PEPT_TRNA_HYDROL_1"/>
    <property type="match status" value="1"/>
</dbReference>
<evidence type="ECO:0000313" key="11">
    <source>
        <dbReference type="Proteomes" id="UP000199310"/>
    </source>
</evidence>
<dbReference type="EC" id="3.1.1.29" evidence="1 7"/>
<comment type="function">
    <text evidence="7">Hydrolyzes ribosome-free peptidyl-tRNAs (with 1 or more amino acids incorporated), which drop off the ribosome during protein synthesis, or as a result of ribosome stalling.</text>
</comment>